<organism evidence="1 2">
    <name type="scientific">Fusarium decemcellulare</name>
    <dbReference type="NCBI Taxonomy" id="57161"/>
    <lineage>
        <taxon>Eukaryota</taxon>
        <taxon>Fungi</taxon>
        <taxon>Dikarya</taxon>
        <taxon>Ascomycota</taxon>
        <taxon>Pezizomycotina</taxon>
        <taxon>Sordariomycetes</taxon>
        <taxon>Hypocreomycetidae</taxon>
        <taxon>Hypocreales</taxon>
        <taxon>Nectriaceae</taxon>
        <taxon>Fusarium</taxon>
        <taxon>Fusarium decemcellulare species complex</taxon>
    </lineage>
</organism>
<keyword evidence="2" id="KW-1185">Reference proteome</keyword>
<dbReference type="Proteomes" id="UP001148629">
    <property type="component" value="Unassembled WGS sequence"/>
</dbReference>
<name>A0ACC1S970_9HYPO</name>
<sequence>MLASRHRRPGILPNTRWRRRSRVSVLQHQQQAEHGAPPKDAPMLYAVPDKHCTEIASEAHPLALFRPGAAACDAGNAQRRGLSHPPCNNNKTEKDILVFRTDTAFEWGQVAGKGGQRWPLCGVEPLALVLLVKLG</sequence>
<comment type="caution">
    <text evidence="1">The sequence shown here is derived from an EMBL/GenBank/DDBJ whole genome shotgun (WGS) entry which is preliminary data.</text>
</comment>
<reference evidence="1" key="1">
    <citation type="submission" date="2022-08" db="EMBL/GenBank/DDBJ databases">
        <title>Genome Sequence of Fusarium decemcellulare.</title>
        <authorList>
            <person name="Buettner E."/>
        </authorList>
    </citation>
    <scope>NUCLEOTIDE SEQUENCE</scope>
    <source>
        <strain evidence="1">Babe19</strain>
    </source>
</reference>
<accession>A0ACC1S970</accession>
<evidence type="ECO:0000313" key="1">
    <source>
        <dbReference type="EMBL" id="KAJ3534720.1"/>
    </source>
</evidence>
<dbReference type="EMBL" id="JANRMS010000763">
    <property type="protein sequence ID" value="KAJ3534720.1"/>
    <property type="molecule type" value="Genomic_DNA"/>
</dbReference>
<protein>
    <submittedName>
        <fullName evidence="1">Uncharacterized protein</fullName>
    </submittedName>
</protein>
<proteinExistence type="predicted"/>
<evidence type="ECO:0000313" key="2">
    <source>
        <dbReference type="Proteomes" id="UP001148629"/>
    </source>
</evidence>
<gene>
    <name evidence="1" type="ORF">NM208_g7430</name>
</gene>